<keyword evidence="3" id="KW-0964">Secreted</keyword>
<dbReference type="InterPro" id="IPR046350">
    <property type="entry name" value="Cystatin_sf"/>
</dbReference>
<protein>
    <submittedName>
        <fullName evidence="8">Cystatin E/M</fullName>
    </submittedName>
</protein>
<evidence type="ECO:0000256" key="1">
    <source>
        <dbReference type="ARBA" id="ARBA00004613"/>
    </source>
</evidence>
<dbReference type="SUPFAM" id="SSF54403">
    <property type="entry name" value="Cystatin/monellin"/>
    <property type="match status" value="1"/>
</dbReference>
<dbReference type="MEROPS" id="I25.012"/>
<evidence type="ECO:0000256" key="6">
    <source>
        <dbReference type="ARBA" id="ARBA00023157"/>
    </source>
</evidence>
<dbReference type="Pfam" id="PF00031">
    <property type="entry name" value="Cystatin"/>
    <property type="match status" value="1"/>
</dbReference>
<reference evidence="8" key="1">
    <citation type="journal article" date="2014" name="Toxicon">
        <title>Testing the Toxicofera: comparative transcriptomics casts doubt on the single, early evolution of the reptile venom system.</title>
        <authorList>
            <person name="Hargreaves A.D."/>
            <person name="Swain M.T."/>
            <person name="Logan D.W."/>
            <person name="Mulley J.F."/>
        </authorList>
    </citation>
    <scope>NUCLEOTIDE SEQUENCE</scope>
    <source>
        <tissue evidence="8">Salivary gland</tissue>
    </source>
</reference>
<keyword evidence="5" id="KW-0789">Thiol protease inhibitor</keyword>
<proteinExistence type="evidence at transcript level"/>
<accession>A0A098LWR9</accession>
<evidence type="ECO:0000259" key="7">
    <source>
        <dbReference type="SMART" id="SM00043"/>
    </source>
</evidence>
<feature type="domain" description="Cystatin" evidence="7">
    <location>
        <begin position="113"/>
        <end position="229"/>
    </location>
</feature>
<evidence type="ECO:0000256" key="3">
    <source>
        <dbReference type="ARBA" id="ARBA00022525"/>
    </source>
</evidence>
<evidence type="ECO:0000256" key="5">
    <source>
        <dbReference type="ARBA" id="ARBA00022704"/>
    </source>
</evidence>
<evidence type="ECO:0000256" key="4">
    <source>
        <dbReference type="ARBA" id="ARBA00022690"/>
    </source>
</evidence>
<dbReference type="EMBL" id="GBIC01000020">
    <property type="protein sequence ID" value="JAC94923.1"/>
    <property type="molecule type" value="mRNA"/>
</dbReference>
<comment type="subcellular location">
    <subcellularLocation>
        <location evidence="1">Secreted</location>
    </subcellularLocation>
</comment>
<dbReference type="PROSITE" id="PS00287">
    <property type="entry name" value="CYSTATIN"/>
    <property type="match status" value="1"/>
</dbReference>
<feature type="non-terminal residue" evidence="8">
    <location>
        <position position="1"/>
    </location>
</feature>
<dbReference type="InterPro" id="IPR018073">
    <property type="entry name" value="Prot_inh_cystat_CS"/>
</dbReference>
<dbReference type="FunFam" id="3.10.450.10:FF:000004">
    <property type="entry name" value="Cystatin C"/>
    <property type="match status" value="1"/>
</dbReference>
<dbReference type="PANTHER" id="PTHR47033:SF1">
    <property type="entry name" value="CYSTATIN-M"/>
    <property type="match status" value="1"/>
</dbReference>
<dbReference type="GO" id="GO:0004869">
    <property type="term" value="F:cysteine-type endopeptidase inhibitor activity"/>
    <property type="evidence" value="ECO:0007669"/>
    <property type="project" value="UniProtKB-KW"/>
</dbReference>
<dbReference type="PANTHER" id="PTHR47033">
    <property type="entry name" value="CYSTATIN-M"/>
    <property type="match status" value="1"/>
</dbReference>
<dbReference type="SMART" id="SM00043">
    <property type="entry name" value="CY"/>
    <property type="match status" value="1"/>
</dbReference>
<evidence type="ECO:0000313" key="8">
    <source>
        <dbReference type="EMBL" id="JAC94923.1"/>
    </source>
</evidence>
<dbReference type="GO" id="GO:0070062">
    <property type="term" value="C:extracellular exosome"/>
    <property type="evidence" value="ECO:0007669"/>
    <property type="project" value="TreeGrafter"/>
</dbReference>
<comment type="similarity">
    <text evidence="2">Belongs to the cystatin family.</text>
</comment>
<keyword evidence="6" id="KW-1015">Disulfide bond</keyword>
<dbReference type="CDD" id="cd00042">
    <property type="entry name" value="CY"/>
    <property type="match status" value="1"/>
</dbReference>
<evidence type="ECO:0000256" key="2">
    <source>
        <dbReference type="ARBA" id="ARBA00009403"/>
    </source>
</evidence>
<dbReference type="Gene3D" id="3.10.450.10">
    <property type="match status" value="1"/>
</dbReference>
<dbReference type="InterPro" id="IPR000010">
    <property type="entry name" value="Cystatin_dom"/>
</dbReference>
<dbReference type="AlphaFoldDB" id="A0A098LWR9"/>
<sequence length="229" mass="24883">EQEPFYATHVGSNEAGSIWAAEKDQPGGRGFLGLGVASAQVGGPRCRVWLLYIWGSCARFGSVRLLELLALFAHLPDSLSPAPMARCPLPRPAPLFLLGALLTLPLVLLGEVGVPGGLSPASPTDEGVQKAAAFAVEQYNARSTDNTNYFKELRIVKAQSQVVAGVKYYLTVEVVKTACEKTVGKAKAHKEVQNCELPPRAQQEKLTCEFEVWSRPWLNKMELLKMSCS</sequence>
<name>A0A098LWR9_PYTRG</name>
<organism evidence="8">
    <name type="scientific">Python regius</name>
    <name type="common">Ball python</name>
    <name type="synonym">Boa regia</name>
    <dbReference type="NCBI Taxonomy" id="51751"/>
    <lineage>
        <taxon>Eukaryota</taxon>
        <taxon>Metazoa</taxon>
        <taxon>Chordata</taxon>
        <taxon>Craniata</taxon>
        <taxon>Vertebrata</taxon>
        <taxon>Euteleostomi</taxon>
        <taxon>Lepidosauria</taxon>
        <taxon>Squamata</taxon>
        <taxon>Bifurcata</taxon>
        <taxon>Unidentata</taxon>
        <taxon>Episquamata</taxon>
        <taxon>Toxicofera</taxon>
        <taxon>Serpentes</taxon>
        <taxon>Henophidia</taxon>
        <taxon>Pythonidae</taxon>
        <taxon>Python</taxon>
    </lineage>
</organism>
<keyword evidence="4" id="KW-0646">Protease inhibitor</keyword>